<dbReference type="GO" id="GO:0003677">
    <property type="term" value="F:DNA binding"/>
    <property type="evidence" value="ECO:0007669"/>
    <property type="project" value="InterPro"/>
</dbReference>
<comment type="similarity">
    <text evidence="2 5">Belongs to the citrate synthase family.</text>
</comment>
<evidence type="ECO:0000259" key="6">
    <source>
        <dbReference type="PROSITE" id="PS50937"/>
    </source>
</evidence>
<dbReference type="InterPro" id="IPR009061">
    <property type="entry name" value="DNA-bd_dom_put_sf"/>
</dbReference>
<keyword evidence="8" id="KW-1185">Reference proteome</keyword>
<dbReference type="Pfam" id="PF00285">
    <property type="entry name" value="Citrate_synt"/>
    <property type="match status" value="1"/>
</dbReference>
<dbReference type="PRINTS" id="PR00143">
    <property type="entry name" value="CITRTSNTHASE"/>
</dbReference>
<evidence type="ECO:0000256" key="5">
    <source>
        <dbReference type="RuleBase" id="RU003406"/>
    </source>
</evidence>
<evidence type="ECO:0000256" key="1">
    <source>
        <dbReference type="ARBA" id="ARBA00005163"/>
    </source>
</evidence>
<dbReference type="InterPro" id="IPR016143">
    <property type="entry name" value="Citrate_synth-like_sm_a-sub"/>
</dbReference>
<dbReference type="HOGENOM" id="CLU_025068_1_0_11"/>
<reference evidence="7 8" key="1">
    <citation type="journal article" date="2014" name="BMC Genomics">
        <title>Complete genome sequence of producer of the glycopeptide antibiotic Aculeximycin Kutzneria albida DSM 43870T, a representative of minor genus of Pseudonocardiaceae.</title>
        <authorList>
            <person name="Rebets Y."/>
            <person name="Tokovenko B."/>
            <person name="Lushchyk I."/>
            <person name="Ruckert C."/>
            <person name="Zaburannyi N."/>
            <person name="Bechthold A."/>
            <person name="Kalinowski J."/>
            <person name="Luzhetskyy A."/>
        </authorList>
    </citation>
    <scope>NUCLEOTIDE SEQUENCE [LARGE SCALE GENOMIC DNA]</scope>
    <source>
        <strain evidence="7">DSM 43870</strain>
    </source>
</reference>
<dbReference type="GO" id="GO:0005975">
    <property type="term" value="P:carbohydrate metabolic process"/>
    <property type="evidence" value="ECO:0007669"/>
    <property type="project" value="TreeGrafter"/>
</dbReference>
<organism evidence="7 8">
    <name type="scientific">Kutzneria albida DSM 43870</name>
    <dbReference type="NCBI Taxonomy" id="1449976"/>
    <lineage>
        <taxon>Bacteria</taxon>
        <taxon>Bacillati</taxon>
        <taxon>Actinomycetota</taxon>
        <taxon>Actinomycetes</taxon>
        <taxon>Pseudonocardiales</taxon>
        <taxon>Pseudonocardiaceae</taxon>
        <taxon>Kutzneria</taxon>
    </lineage>
</organism>
<sequence>MAEVQVVAPGSDERYLTTAEVARRLDVKPETVYAYVSRGLLTSVRAPGRRGSLFAQDQVDRLADRGAQDRQPRGAVERIRTELTLLDEDELYYRGHRVADLATANSIESVAYLLWTGELVTRTLFPAPPGLLAMARGCVAALPESARLTDQLRVVVAALGAADPLRFDLAPAAVVRAGETLLGVMVDALPEVGRPAGNTFAARLWPRLTTRRAQPALLNAALILLADHDLAVSTMAARVAASARAHPYAVVSAGLGALDGHYHGVASSHAYRFLAEAMADPVAALSERLRSGQTPPGFGHAVYRSRDPRAEVLFGMLRRILVAERVMHCVDALVAELGTSTFPNVDLGIAAMMHAFDMRQDAGEAIFAVARTAGWIAHALEEYREPGLRFRPLGVYTGDRPAR</sequence>
<dbReference type="InterPro" id="IPR002020">
    <property type="entry name" value="Citrate_synthase"/>
</dbReference>
<dbReference type="Proteomes" id="UP000019225">
    <property type="component" value="Chromosome"/>
</dbReference>
<feature type="domain" description="HTH merR-type" evidence="6">
    <location>
        <begin position="15"/>
        <end position="63"/>
    </location>
</feature>
<dbReference type="EMBL" id="CP007155">
    <property type="protein sequence ID" value="AHH95840.1"/>
    <property type="molecule type" value="Genomic_DNA"/>
</dbReference>
<dbReference type="PATRIC" id="fig|1449976.3.peg.2476"/>
<dbReference type="PROSITE" id="PS00480">
    <property type="entry name" value="CITRATE_SYNTHASE"/>
    <property type="match status" value="1"/>
</dbReference>
<dbReference type="Pfam" id="PF12728">
    <property type="entry name" value="HTH_17"/>
    <property type="match status" value="1"/>
</dbReference>
<dbReference type="STRING" id="1449976.KALB_2472"/>
<protein>
    <recommendedName>
        <fullName evidence="3">citrate synthase (unknown stereospecificity)</fullName>
        <ecNumber evidence="3">2.3.3.16</ecNumber>
    </recommendedName>
</protein>
<evidence type="ECO:0000313" key="8">
    <source>
        <dbReference type="Proteomes" id="UP000019225"/>
    </source>
</evidence>
<dbReference type="EC" id="2.3.3.16" evidence="3"/>
<dbReference type="PROSITE" id="PS50937">
    <property type="entry name" value="HTH_MERR_2"/>
    <property type="match status" value="1"/>
</dbReference>
<dbReference type="SUPFAM" id="SSF48256">
    <property type="entry name" value="Citrate synthase"/>
    <property type="match status" value="1"/>
</dbReference>
<dbReference type="Gene3D" id="1.10.1660.10">
    <property type="match status" value="1"/>
</dbReference>
<dbReference type="GO" id="GO:0005829">
    <property type="term" value="C:cytosol"/>
    <property type="evidence" value="ECO:0007669"/>
    <property type="project" value="TreeGrafter"/>
</dbReference>
<accession>W5W4Z5</accession>
<gene>
    <name evidence="7" type="ORF">KALB_2472</name>
</gene>
<dbReference type="Gene3D" id="1.10.580.10">
    <property type="entry name" value="Citrate Synthase, domain 1"/>
    <property type="match status" value="1"/>
</dbReference>
<dbReference type="GO" id="GO:0006099">
    <property type="term" value="P:tricarboxylic acid cycle"/>
    <property type="evidence" value="ECO:0007669"/>
    <property type="project" value="UniProtKB-UniPathway"/>
</dbReference>
<dbReference type="UniPathway" id="UPA00223"/>
<evidence type="ECO:0000256" key="3">
    <source>
        <dbReference type="ARBA" id="ARBA00012972"/>
    </source>
</evidence>
<dbReference type="InterPro" id="IPR000551">
    <property type="entry name" value="MerR-type_HTH_dom"/>
</dbReference>
<dbReference type="Gene3D" id="1.10.230.10">
    <property type="entry name" value="Cytochrome P450-Terp, domain 2"/>
    <property type="match status" value="1"/>
</dbReference>
<dbReference type="GO" id="GO:0006355">
    <property type="term" value="P:regulation of DNA-templated transcription"/>
    <property type="evidence" value="ECO:0007669"/>
    <property type="project" value="InterPro"/>
</dbReference>
<dbReference type="eggNOG" id="COG0372">
    <property type="taxonomic scope" value="Bacteria"/>
</dbReference>
<comment type="pathway">
    <text evidence="1">Carbohydrate metabolism; tricarboxylic acid cycle.</text>
</comment>
<evidence type="ECO:0000313" key="7">
    <source>
        <dbReference type="EMBL" id="AHH95840.1"/>
    </source>
</evidence>
<proteinExistence type="inferred from homology"/>
<dbReference type="SUPFAM" id="SSF46955">
    <property type="entry name" value="Putative DNA-binding domain"/>
    <property type="match status" value="1"/>
</dbReference>
<dbReference type="PANTHER" id="PTHR11739">
    <property type="entry name" value="CITRATE SYNTHASE"/>
    <property type="match status" value="1"/>
</dbReference>
<dbReference type="InterPro" id="IPR019810">
    <property type="entry name" value="Citrate_synthase_AS"/>
</dbReference>
<keyword evidence="4 5" id="KW-0808">Transferase</keyword>
<dbReference type="KEGG" id="kal:KALB_2472"/>
<evidence type="ECO:0000256" key="4">
    <source>
        <dbReference type="ARBA" id="ARBA00022679"/>
    </source>
</evidence>
<dbReference type="InterPro" id="IPR016142">
    <property type="entry name" value="Citrate_synth-like_lrg_a-sub"/>
</dbReference>
<name>W5W4Z5_9PSEU</name>
<dbReference type="AlphaFoldDB" id="W5W4Z5"/>
<dbReference type="InterPro" id="IPR036969">
    <property type="entry name" value="Citrate_synthase_sf"/>
</dbReference>
<dbReference type="OrthoDB" id="9800864at2"/>
<dbReference type="GO" id="GO:0036440">
    <property type="term" value="F:citrate synthase activity"/>
    <property type="evidence" value="ECO:0007669"/>
    <property type="project" value="UniProtKB-EC"/>
</dbReference>
<dbReference type="PANTHER" id="PTHR11739:SF4">
    <property type="entry name" value="CITRATE SYNTHASE, PEROXISOMAL"/>
    <property type="match status" value="1"/>
</dbReference>
<evidence type="ECO:0000256" key="2">
    <source>
        <dbReference type="ARBA" id="ARBA00010566"/>
    </source>
</evidence>
<dbReference type="InterPro" id="IPR041657">
    <property type="entry name" value="HTH_17"/>
</dbReference>